<sequence length="331" mass="35219">MQSLTCAPSCTSLHSSAIRGGQTPRDTARWTQATSTSHCSRHARRRVLQRVQAMQSGKGGTRQQDDSGSPAAGLGSGGAQPPPAAAPPLLSTSTVDDGNEGGNGASPSSSGSKAPTGEGSNDGWPSWLSKSDVETVAIAVAVSYAIRLVIAEPRFIPSLSMFPTFDVGDRLVAEKLTYRFSRPPSTGDVIIFRPQRGVGRDSSWLDDNVFIKRIVAVAGDSVEVRGGKLVVNGLPRTETYINEAPSYVLQRLVVPEGHVFVMGDNRNNSYDSHIWGPLPVENIIGRACWKYWPPQKWGGLEDWSDVSKLTGAAASLTTENASALPVAPPLK</sequence>
<dbReference type="Pfam" id="PF10502">
    <property type="entry name" value="Peptidase_S26"/>
    <property type="match status" value="1"/>
</dbReference>
<accession>A0A9D4TGV2</accession>
<dbReference type="EMBL" id="SIDB01000012">
    <property type="protein sequence ID" value="KAI3425132.1"/>
    <property type="molecule type" value="Genomic_DNA"/>
</dbReference>
<dbReference type="NCBIfam" id="TIGR02227">
    <property type="entry name" value="sigpep_I_bact"/>
    <property type="match status" value="1"/>
</dbReference>
<feature type="region of interest" description="Disordered" evidence="7">
    <location>
        <begin position="16"/>
        <end position="126"/>
    </location>
</feature>
<dbReference type="PRINTS" id="PR00727">
    <property type="entry name" value="LEADERPTASE"/>
</dbReference>
<evidence type="ECO:0000256" key="5">
    <source>
        <dbReference type="ARBA" id="ARBA00022801"/>
    </source>
</evidence>
<gene>
    <name evidence="9" type="ORF">D9Q98_008904</name>
</gene>
<dbReference type="GO" id="GO:0009003">
    <property type="term" value="F:signal peptidase activity"/>
    <property type="evidence" value="ECO:0007669"/>
    <property type="project" value="UniProtKB-EC"/>
</dbReference>
<dbReference type="EC" id="3.4.21.89" evidence="3"/>
<evidence type="ECO:0000256" key="4">
    <source>
        <dbReference type="ARBA" id="ARBA00022670"/>
    </source>
</evidence>
<dbReference type="InterPro" id="IPR019533">
    <property type="entry name" value="Peptidase_S26"/>
</dbReference>
<dbReference type="AlphaFoldDB" id="A0A9D4TGV2"/>
<dbReference type="GO" id="GO:0004252">
    <property type="term" value="F:serine-type endopeptidase activity"/>
    <property type="evidence" value="ECO:0007669"/>
    <property type="project" value="InterPro"/>
</dbReference>
<dbReference type="GO" id="GO:0006465">
    <property type="term" value="P:signal peptide processing"/>
    <property type="evidence" value="ECO:0007669"/>
    <property type="project" value="InterPro"/>
</dbReference>
<evidence type="ECO:0000256" key="7">
    <source>
        <dbReference type="SAM" id="MobiDB-lite"/>
    </source>
</evidence>
<evidence type="ECO:0000256" key="3">
    <source>
        <dbReference type="ARBA" id="ARBA00013208"/>
    </source>
</evidence>
<keyword evidence="10" id="KW-1185">Reference proteome</keyword>
<keyword evidence="4" id="KW-0645">Protease</keyword>
<dbReference type="PROSITE" id="PS00761">
    <property type="entry name" value="SPASE_I_3"/>
    <property type="match status" value="1"/>
</dbReference>
<evidence type="ECO:0000313" key="10">
    <source>
        <dbReference type="Proteomes" id="UP001055712"/>
    </source>
</evidence>
<evidence type="ECO:0000256" key="6">
    <source>
        <dbReference type="PIRSR" id="PIRSR600223-1"/>
    </source>
</evidence>
<dbReference type="InterPro" id="IPR019758">
    <property type="entry name" value="Pept_S26A_signal_pept_1_CS"/>
</dbReference>
<dbReference type="SUPFAM" id="SSF51306">
    <property type="entry name" value="LexA/Signal peptidase"/>
    <property type="match status" value="1"/>
</dbReference>
<dbReference type="CDD" id="cd06530">
    <property type="entry name" value="S26_SPase_I"/>
    <property type="match status" value="1"/>
</dbReference>
<evidence type="ECO:0000313" key="9">
    <source>
        <dbReference type="EMBL" id="KAI3425132.1"/>
    </source>
</evidence>
<dbReference type="GO" id="GO:0010027">
    <property type="term" value="P:thylakoid membrane organization"/>
    <property type="evidence" value="ECO:0007669"/>
    <property type="project" value="TreeGrafter"/>
</dbReference>
<comment type="caution">
    <text evidence="9">The sequence shown here is derived from an EMBL/GenBank/DDBJ whole genome shotgun (WGS) entry which is preliminary data.</text>
</comment>
<feature type="active site" evidence="6">
    <location>
        <position position="212"/>
    </location>
</feature>
<dbReference type="InterPro" id="IPR000223">
    <property type="entry name" value="Pept_S26A_signal_pept_1"/>
</dbReference>
<reference evidence="9" key="1">
    <citation type="journal article" date="2019" name="Plant J.">
        <title>Chlorella vulgaris genome assembly and annotation reveals the molecular basis for metabolic acclimation to high light conditions.</title>
        <authorList>
            <person name="Cecchin M."/>
            <person name="Marcolungo L."/>
            <person name="Rossato M."/>
            <person name="Girolomoni L."/>
            <person name="Cosentino E."/>
            <person name="Cuine S."/>
            <person name="Li-Beisson Y."/>
            <person name="Delledonne M."/>
            <person name="Ballottari M."/>
        </authorList>
    </citation>
    <scope>NUCLEOTIDE SEQUENCE</scope>
    <source>
        <strain evidence="9">211/11P</strain>
    </source>
</reference>
<feature type="compositionally biased region" description="Basic residues" evidence="7">
    <location>
        <begin position="39"/>
        <end position="48"/>
    </location>
</feature>
<dbReference type="PANTHER" id="PTHR43390:SF1">
    <property type="entry name" value="CHLOROPLAST PROCESSING PEPTIDASE"/>
    <property type="match status" value="1"/>
</dbReference>
<dbReference type="PANTHER" id="PTHR43390">
    <property type="entry name" value="SIGNAL PEPTIDASE I"/>
    <property type="match status" value="1"/>
</dbReference>
<feature type="compositionally biased region" description="Polar residues" evidence="7">
    <location>
        <begin position="29"/>
        <end position="38"/>
    </location>
</feature>
<comment type="similarity">
    <text evidence="2">Belongs to the peptidase S26 family.</text>
</comment>
<feature type="domain" description="Peptidase S26" evidence="8">
    <location>
        <begin position="133"/>
        <end position="292"/>
    </location>
</feature>
<feature type="active site" evidence="6">
    <location>
        <position position="160"/>
    </location>
</feature>
<keyword evidence="5" id="KW-0378">Hydrolase</keyword>
<protein>
    <recommendedName>
        <fullName evidence="3">signal peptidase I</fullName>
        <ecNumber evidence="3">3.4.21.89</ecNumber>
    </recommendedName>
</protein>
<dbReference type="OrthoDB" id="308440at2759"/>
<proteinExistence type="inferred from homology"/>
<dbReference type="Gene3D" id="2.10.109.10">
    <property type="entry name" value="Umud Fragment, subunit A"/>
    <property type="match status" value="1"/>
</dbReference>
<evidence type="ECO:0000256" key="1">
    <source>
        <dbReference type="ARBA" id="ARBA00000677"/>
    </source>
</evidence>
<organism evidence="9 10">
    <name type="scientific">Chlorella vulgaris</name>
    <name type="common">Green alga</name>
    <dbReference type="NCBI Taxonomy" id="3077"/>
    <lineage>
        <taxon>Eukaryota</taxon>
        <taxon>Viridiplantae</taxon>
        <taxon>Chlorophyta</taxon>
        <taxon>core chlorophytes</taxon>
        <taxon>Trebouxiophyceae</taxon>
        <taxon>Chlorellales</taxon>
        <taxon>Chlorellaceae</taxon>
        <taxon>Chlorella clade</taxon>
        <taxon>Chlorella</taxon>
    </lineage>
</organism>
<dbReference type="InterPro" id="IPR036286">
    <property type="entry name" value="LexA/Signal_pep-like_sf"/>
</dbReference>
<reference evidence="9" key="2">
    <citation type="submission" date="2020-11" db="EMBL/GenBank/DDBJ databases">
        <authorList>
            <person name="Cecchin M."/>
            <person name="Marcolungo L."/>
            <person name="Rossato M."/>
            <person name="Girolomoni L."/>
            <person name="Cosentino E."/>
            <person name="Cuine S."/>
            <person name="Li-Beisson Y."/>
            <person name="Delledonne M."/>
            <person name="Ballottari M."/>
        </authorList>
    </citation>
    <scope>NUCLEOTIDE SEQUENCE</scope>
    <source>
        <strain evidence="9">211/11P</strain>
        <tissue evidence="9">Whole cell</tissue>
    </source>
</reference>
<dbReference type="InterPro" id="IPR019756">
    <property type="entry name" value="Pept_S26A_signal_pept_1_Ser-AS"/>
</dbReference>
<evidence type="ECO:0000256" key="2">
    <source>
        <dbReference type="ARBA" id="ARBA00009370"/>
    </source>
</evidence>
<comment type="catalytic activity">
    <reaction evidence="1">
        <text>Cleavage of hydrophobic, N-terminal signal or leader sequences from secreted and periplasmic proteins.</text>
        <dbReference type="EC" id="3.4.21.89"/>
    </reaction>
</comment>
<dbReference type="GO" id="GO:0009535">
    <property type="term" value="C:chloroplast thylakoid membrane"/>
    <property type="evidence" value="ECO:0007669"/>
    <property type="project" value="TreeGrafter"/>
</dbReference>
<dbReference type="PROSITE" id="PS00501">
    <property type="entry name" value="SPASE_I_1"/>
    <property type="match status" value="1"/>
</dbReference>
<name>A0A9D4TGV2_CHLVU</name>
<dbReference type="Proteomes" id="UP001055712">
    <property type="component" value="Unassembled WGS sequence"/>
</dbReference>
<evidence type="ECO:0000259" key="8">
    <source>
        <dbReference type="Pfam" id="PF10502"/>
    </source>
</evidence>